<dbReference type="GO" id="GO:0003677">
    <property type="term" value="F:DNA binding"/>
    <property type="evidence" value="ECO:0007669"/>
    <property type="project" value="InterPro"/>
</dbReference>
<protein>
    <submittedName>
        <fullName evidence="2">XRE family transcriptional regulator</fullName>
    </submittedName>
</protein>
<dbReference type="PROSITE" id="PS51257">
    <property type="entry name" value="PROKAR_LIPOPROTEIN"/>
    <property type="match status" value="1"/>
</dbReference>
<comment type="caution">
    <text evidence="2">The sequence shown here is derived from an EMBL/GenBank/DDBJ whole genome shotgun (WGS) entry which is preliminary data.</text>
</comment>
<accession>A0A4Q7ANX4</accession>
<dbReference type="CDD" id="cd00093">
    <property type="entry name" value="HTH_XRE"/>
    <property type="match status" value="1"/>
</dbReference>
<dbReference type="Pfam" id="PF01381">
    <property type="entry name" value="HTH_3"/>
    <property type="match status" value="1"/>
</dbReference>
<reference evidence="2 3" key="1">
    <citation type="submission" date="2019-02" db="EMBL/GenBank/DDBJ databases">
        <title>The Batch Genome Submission of Acinetobacter spp. strains.</title>
        <authorList>
            <person name="Qin J."/>
            <person name="Hu Y."/>
            <person name="Ye H."/>
            <person name="Wei L."/>
            <person name="Feng Y."/>
            <person name="Zong Z."/>
        </authorList>
    </citation>
    <scope>NUCLEOTIDE SEQUENCE [LARGE SCALE GENOMIC DNA]</scope>
    <source>
        <strain evidence="2 3">WCHABo060081</strain>
    </source>
</reference>
<dbReference type="SUPFAM" id="SSF47413">
    <property type="entry name" value="lambda repressor-like DNA-binding domains"/>
    <property type="match status" value="1"/>
</dbReference>
<evidence type="ECO:0000313" key="2">
    <source>
        <dbReference type="EMBL" id="RZG63647.1"/>
    </source>
</evidence>
<dbReference type="Proteomes" id="UP000293483">
    <property type="component" value="Unassembled WGS sequence"/>
</dbReference>
<name>A0A4Q7ANX4_9GAMM</name>
<dbReference type="PROSITE" id="PS50943">
    <property type="entry name" value="HTH_CROC1"/>
    <property type="match status" value="1"/>
</dbReference>
<dbReference type="Gene3D" id="1.10.260.40">
    <property type="entry name" value="lambda repressor-like DNA-binding domains"/>
    <property type="match status" value="1"/>
</dbReference>
<dbReference type="EMBL" id="SGSU01000043">
    <property type="protein sequence ID" value="RZG63647.1"/>
    <property type="molecule type" value="Genomic_DNA"/>
</dbReference>
<evidence type="ECO:0000313" key="3">
    <source>
        <dbReference type="Proteomes" id="UP000293483"/>
    </source>
</evidence>
<gene>
    <name evidence="2" type="ORF">EXE25_18950</name>
</gene>
<dbReference type="InterPro" id="IPR010982">
    <property type="entry name" value="Lambda_DNA-bd_dom_sf"/>
</dbReference>
<dbReference type="InterPro" id="IPR001387">
    <property type="entry name" value="Cro/C1-type_HTH"/>
</dbReference>
<evidence type="ECO:0000259" key="1">
    <source>
        <dbReference type="PROSITE" id="PS50943"/>
    </source>
</evidence>
<feature type="domain" description="HTH cro/C1-type" evidence="1">
    <location>
        <begin position="12"/>
        <end position="39"/>
    </location>
</feature>
<dbReference type="AlphaFoldDB" id="A0A4Q7ANX4"/>
<sequence length="70" mass="8040">MNQWQIKIIDLKEKGLTQLQIATAMGCSQNYVSDLENGKCGKRLGYEKGNNLEKLWIEHCVPQENEMVTQ</sequence>
<proteinExistence type="predicted"/>
<dbReference type="RefSeq" id="WP_130148946.1">
    <property type="nucleotide sequence ID" value="NZ_SGSU01000043.1"/>
</dbReference>
<organism evidence="2 3">
    <name type="scientific">Acinetobacter bouvetii</name>
    <dbReference type="NCBI Taxonomy" id="202951"/>
    <lineage>
        <taxon>Bacteria</taxon>
        <taxon>Pseudomonadati</taxon>
        <taxon>Pseudomonadota</taxon>
        <taxon>Gammaproteobacteria</taxon>
        <taxon>Moraxellales</taxon>
        <taxon>Moraxellaceae</taxon>
        <taxon>Acinetobacter</taxon>
    </lineage>
</organism>